<dbReference type="InterPro" id="IPR043502">
    <property type="entry name" value="DNA/RNA_pol_sf"/>
</dbReference>
<dbReference type="Pfam" id="PF00476">
    <property type="entry name" value="DNA_pol_A"/>
    <property type="match status" value="1"/>
</dbReference>
<dbReference type="InterPro" id="IPR002298">
    <property type="entry name" value="DNA_polymerase_A"/>
</dbReference>
<dbReference type="Gene3D" id="3.30.420.10">
    <property type="entry name" value="Ribonuclease H-like superfamily/Ribonuclease H"/>
    <property type="match status" value="1"/>
</dbReference>
<organism evidence="4">
    <name type="scientific">uncultured Caudovirales phage</name>
    <dbReference type="NCBI Taxonomy" id="2100421"/>
    <lineage>
        <taxon>Viruses</taxon>
        <taxon>Duplodnaviria</taxon>
        <taxon>Heunggongvirae</taxon>
        <taxon>Uroviricota</taxon>
        <taxon>Caudoviricetes</taxon>
        <taxon>Peduoviridae</taxon>
        <taxon>Maltschvirus</taxon>
        <taxon>Maltschvirus maltsch</taxon>
    </lineage>
</organism>
<evidence type="ECO:0000256" key="1">
    <source>
        <dbReference type="ARBA" id="ARBA00022705"/>
    </source>
</evidence>
<gene>
    <name evidence="4" type="ORF">UFOVP429_108</name>
    <name evidence="5" type="ORF">UFOVP696_59</name>
</gene>
<dbReference type="PRINTS" id="PR00868">
    <property type="entry name" value="DNAPOLI"/>
</dbReference>
<dbReference type="SUPFAM" id="SSF56672">
    <property type="entry name" value="DNA/RNA polymerases"/>
    <property type="match status" value="1"/>
</dbReference>
<dbReference type="GO" id="GO:0008408">
    <property type="term" value="F:3'-5' exonuclease activity"/>
    <property type="evidence" value="ECO:0007669"/>
    <property type="project" value="InterPro"/>
</dbReference>
<keyword evidence="4" id="KW-0378">Hydrolase</keyword>
<evidence type="ECO:0000256" key="2">
    <source>
        <dbReference type="ARBA" id="ARBA00023109"/>
    </source>
</evidence>
<protein>
    <submittedName>
        <fullName evidence="4">PolA DNA polymerase I - 3'-5' exonuclease and polymerase domains</fullName>
    </submittedName>
</protein>
<dbReference type="Pfam" id="PF01612">
    <property type="entry name" value="DNA_pol_A_exo1"/>
    <property type="match status" value="1"/>
</dbReference>
<feature type="domain" description="DNA-directed DNA polymerase family A palm" evidence="3">
    <location>
        <begin position="412"/>
        <end position="606"/>
    </location>
</feature>
<evidence type="ECO:0000313" key="5">
    <source>
        <dbReference type="EMBL" id="CAB4158191.1"/>
    </source>
</evidence>
<dbReference type="InterPro" id="IPR012337">
    <property type="entry name" value="RNaseH-like_sf"/>
</dbReference>
<dbReference type="InterPro" id="IPR036397">
    <property type="entry name" value="RNaseH_sf"/>
</dbReference>
<dbReference type="GO" id="GO:0006302">
    <property type="term" value="P:double-strand break repair"/>
    <property type="evidence" value="ECO:0007669"/>
    <property type="project" value="TreeGrafter"/>
</dbReference>
<dbReference type="InterPro" id="IPR001098">
    <property type="entry name" value="DNA-dir_DNA_pol_A_palm_dom"/>
</dbReference>
<dbReference type="GO" id="GO:0006261">
    <property type="term" value="P:DNA-templated DNA replication"/>
    <property type="evidence" value="ECO:0007669"/>
    <property type="project" value="InterPro"/>
</dbReference>
<dbReference type="GO" id="GO:0003677">
    <property type="term" value="F:DNA binding"/>
    <property type="evidence" value="ECO:0007669"/>
    <property type="project" value="InterPro"/>
</dbReference>
<proteinExistence type="predicted"/>
<dbReference type="GO" id="GO:0003887">
    <property type="term" value="F:DNA-directed DNA polymerase activity"/>
    <property type="evidence" value="ECO:0007669"/>
    <property type="project" value="InterPro"/>
</dbReference>
<keyword evidence="4" id="KW-0269">Exonuclease</keyword>
<dbReference type="Gene3D" id="1.20.1060.10">
    <property type="entry name" value="Taq DNA Polymerase, Chain T, domain 4"/>
    <property type="match status" value="1"/>
</dbReference>
<dbReference type="PANTHER" id="PTHR10133:SF27">
    <property type="entry name" value="DNA POLYMERASE NU"/>
    <property type="match status" value="1"/>
</dbReference>
<dbReference type="GO" id="GO:0039693">
    <property type="term" value="P:viral DNA genome replication"/>
    <property type="evidence" value="ECO:0007669"/>
    <property type="project" value="UniProtKB-KW"/>
</dbReference>
<sequence length="642" mass="71602">MVEHYLQQDAFAFDVETVGDRRGVPAVNEVLWISLSTHDRGDVIPLGHPHGEFISEAYPLTGVGEKRVLAGLPLRDSDYSKDKKKALKSFGPAPKQLNPADVFKALKPLFFNDKILTIGHNLGFDLSSVAKYYKGQIPSGPYFDTLMASFLYDNKNKNKVGLDDCLERELGFKMEKGIGHMVEIYSFEEVAKYAYLDAKYTFLLWKALKPKLASADVEYVMSIEMDVLKVLCDMKLAGAPIDMEQLQVLYDKLNIEIEDVRKEIYSIAGVFNINSNSEKQYILYGPKEEGCRGLKPVILTGKGEKNDGELNYKDYSVSAEALEPFRETDELAGALLKYADLNKLLSTYVIPYLGGEITKTTNGKSKVEQKDSLLVNGRVYADFIQWGAETGRFSSRNPNLQNIPNPSVSENGRAIRNLFKAPEGYKLVVADYSQIEPRVIAAMSKDPIMMDNYLTGGDIYTTVGNTMGVDRKAGKVLVLAMAYGVGPDKIAKSIGCTVQEARKLLTDFSDKFSSVNEYRTLVIGVARNLGYVTTLLKRRRYLPDINSRVVGFRASAERQAFNTRIQGSAADIIKLAMVRAHNLIPKESKLILTVHDELVTLTPDHLVEKTQEAIREAMEDLKIIPIPLVADISVVQRWGDAK</sequence>
<evidence type="ECO:0000313" key="4">
    <source>
        <dbReference type="EMBL" id="CAB4148113.1"/>
    </source>
</evidence>
<accession>A0A6J5MSP9</accession>
<dbReference type="SUPFAM" id="SSF53098">
    <property type="entry name" value="Ribonuclease H-like"/>
    <property type="match status" value="1"/>
</dbReference>
<dbReference type="PANTHER" id="PTHR10133">
    <property type="entry name" value="DNA POLYMERASE I"/>
    <property type="match status" value="1"/>
</dbReference>
<keyword evidence="1" id="KW-0235">DNA replication</keyword>
<dbReference type="InterPro" id="IPR002562">
    <property type="entry name" value="3'-5'_exonuclease_dom"/>
</dbReference>
<dbReference type="EMBL" id="LR796484">
    <property type="protein sequence ID" value="CAB4148113.1"/>
    <property type="molecule type" value="Genomic_DNA"/>
</dbReference>
<dbReference type="EMBL" id="LR796666">
    <property type="protein sequence ID" value="CAB4158191.1"/>
    <property type="molecule type" value="Genomic_DNA"/>
</dbReference>
<keyword evidence="2" id="KW-1194">Viral DNA replication</keyword>
<evidence type="ECO:0000259" key="3">
    <source>
        <dbReference type="SMART" id="SM00482"/>
    </source>
</evidence>
<dbReference type="SMART" id="SM00482">
    <property type="entry name" value="POLAc"/>
    <property type="match status" value="1"/>
</dbReference>
<dbReference type="Gene3D" id="3.30.70.370">
    <property type="match status" value="1"/>
</dbReference>
<name>A0A6J5MSP9_9CAUD</name>
<reference evidence="4" key="1">
    <citation type="submission" date="2020-04" db="EMBL/GenBank/DDBJ databases">
        <authorList>
            <person name="Chiriac C."/>
            <person name="Salcher M."/>
            <person name="Ghai R."/>
            <person name="Kavagutti S V."/>
        </authorList>
    </citation>
    <scope>NUCLEOTIDE SEQUENCE</scope>
</reference>
<keyword evidence="4" id="KW-0540">Nuclease</keyword>
<dbReference type="Gene3D" id="1.10.150.20">
    <property type="entry name" value="5' to 3' exonuclease, C-terminal subdomain"/>
    <property type="match status" value="1"/>
</dbReference>